<keyword evidence="1" id="KW-0812">Transmembrane</keyword>
<evidence type="ECO:0000313" key="3">
    <source>
        <dbReference type="Proteomes" id="UP000255529"/>
    </source>
</evidence>
<reference evidence="2 3" key="1">
    <citation type="submission" date="2018-06" db="EMBL/GenBank/DDBJ databases">
        <authorList>
            <consortium name="Pathogen Informatics"/>
            <person name="Doyle S."/>
        </authorList>
    </citation>
    <scope>NUCLEOTIDE SEQUENCE [LARGE SCALE GENOMIC DNA]</scope>
    <source>
        <strain evidence="2 3">NCTC11544</strain>
    </source>
</reference>
<protein>
    <submittedName>
        <fullName evidence="2">Uncharacterized protein</fullName>
    </submittedName>
</protein>
<evidence type="ECO:0000256" key="1">
    <source>
        <dbReference type="SAM" id="Phobius"/>
    </source>
</evidence>
<keyword evidence="1" id="KW-0472">Membrane</keyword>
<evidence type="ECO:0000313" key="2">
    <source>
        <dbReference type="EMBL" id="SUI43869.1"/>
    </source>
</evidence>
<dbReference type="EMBL" id="UGYN01000002">
    <property type="protein sequence ID" value="SUI43869.1"/>
    <property type="molecule type" value="Genomic_DNA"/>
</dbReference>
<dbReference type="AlphaFoldDB" id="A0A379YDR7"/>
<name>A0A379YDR7_9GAMM</name>
<proteinExistence type="predicted"/>
<gene>
    <name evidence="2" type="ORF">NCTC11544_00283</name>
</gene>
<dbReference type="Proteomes" id="UP000255529">
    <property type="component" value="Unassembled WGS sequence"/>
</dbReference>
<accession>A0A379YDR7</accession>
<keyword evidence="1" id="KW-1133">Transmembrane helix</keyword>
<feature type="transmembrane region" description="Helical" evidence="1">
    <location>
        <begin position="21"/>
        <end position="46"/>
    </location>
</feature>
<organism evidence="2 3">
    <name type="scientific">Serratia quinivorans</name>
    <dbReference type="NCBI Taxonomy" id="137545"/>
    <lineage>
        <taxon>Bacteria</taxon>
        <taxon>Pseudomonadati</taxon>
        <taxon>Pseudomonadota</taxon>
        <taxon>Gammaproteobacteria</taxon>
        <taxon>Enterobacterales</taxon>
        <taxon>Yersiniaceae</taxon>
        <taxon>Serratia</taxon>
    </lineage>
</organism>
<sequence length="50" mass="5213">MKNGLTLDAPVTKEMSSVVGWGLRAVAVCVVLYGVAQLITAVTPLIDALK</sequence>